<comment type="similarity">
    <text evidence="5">Belongs to the mitochondrial carrier (TC 2.A.29) family.</text>
</comment>
<dbReference type="InterPro" id="IPR023395">
    <property type="entry name" value="MCP_dom_sf"/>
</dbReference>
<dbReference type="PROSITE" id="PS50920">
    <property type="entry name" value="SOLCAR"/>
    <property type="match status" value="1"/>
</dbReference>
<keyword evidence="5" id="KW-0813">Transport</keyword>
<evidence type="ECO:0000256" key="1">
    <source>
        <dbReference type="ARBA" id="ARBA00004141"/>
    </source>
</evidence>
<reference evidence="7" key="1">
    <citation type="submission" date="2021-01" db="EMBL/GenBank/DDBJ databases">
        <authorList>
            <person name="Corre E."/>
            <person name="Pelletier E."/>
            <person name="Niang G."/>
            <person name="Scheremetjew M."/>
            <person name="Finn R."/>
            <person name="Kale V."/>
            <person name="Holt S."/>
            <person name="Cochrane G."/>
            <person name="Meng A."/>
            <person name="Brown T."/>
            <person name="Cohen L."/>
        </authorList>
    </citation>
    <scope>NUCLEOTIDE SEQUENCE</scope>
    <source>
        <strain evidence="7">CCMP325</strain>
    </source>
</reference>
<feature type="transmembrane region" description="Helical" evidence="6">
    <location>
        <begin position="38"/>
        <end position="57"/>
    </location>
</feature>
<dbReference type="PANTHER" id="PTHR47567">
    <property type="entry name" value="MITOCHONDRIAL SUBSTRATE/SOLUTE CARRIER"/>
    <property type="match status" value="1"/>
</dbReference>
<feature type="repeat" description="Solcar" evidence="4">
    <location>
        <begin position="158"/>
        <end position="238"/>
    </location>
</feature>
<feature type="transmembrane region" description="Helical" evidence="6">
    <location>
        <begin position="207"/>
        <end position="229"/>
    </location>
</feature>
<dbReference type="PANTHER" id="PTHR47567:SF1">
    <property type="entry name" value="NAD-DEPENDENT EPIMERASE_DEHYDRATASE DOMAIN-CONTAINING PROTEIN"/>
    <property type="match status" value="1"/>
</dbReference>
<dbReference type="Gene3D" id="1.50.40.10">
    <property type="entry name" value="Mitochondrial carrier domain"/>
    <property type="match status" value="1"/>
</dbReference>
<evidence type="ECO:0000256" key="6">
    <source>
        <dbReference type="SAM" id="Phobius"/>
    </source>
</evidence>
<name>A0A7S0EPC9_9CRYP</name>
<dbReference type="Pfam" id="PF00153">
    <property type="entry name" value="Mito_carr"/>
    <property type="match status" value="2"/>
</dbReference>
<evidence type="ECO:0000256" key="3">
    <source>
        <dbReference type="ARBA" id="ARBA00023136"/>
    </source>
</evidence>
<evidence type="ECO:0000313" key="7">
    <source>
        <dbReference type="EMBL" id="CAD8489568.1"/>
    </source>
</evidence>
<evidence type="ECO:0000256" key="2">
    <source>
        <dbReference type="ARBA" id="ARBA00022692"/>
    </source>
</evidence>
<accession>A0A7S0EPC9</accession>
<keyword evidence="6" id="KW-1133">Transmembrane helix</keyword>
<evidence type="ECO:0008006" key="8">
    <source>
        <dbReference type="Google" id="ProtNLM"/>
    </source>
</evidence>
<keyword evidence="2 4" id="KW-0812">Transmembrane</keyword>
<evidence type="ECO:0000256" key="5">
    <source>
        <dbReference type="RuleBase" id="RU000488"/>
    </source>
</evidence>
<dbReference type="EMBL" id="HBEO01019881">
    <property type="protein sequence ID" value="CAD8489568.1"/>
    <property type="molecule type" value="Transcribed_RNA"/>
</dbReference>
<dbReference type="InterPro" id="IPR018108">
    <property type="entry name" value="MCP_transmembrane"/>
</dbReference>
<dbReference type="AlphaFoldDB" id="A0A7S0EPC9"/>
<dbReference type="GO" id="GO:0016020">
    <property type="term" value="C:membrane"/>
    <property type="evidence" value="ECO:0007669"/>
    <property type="project" value="UniProtKB-SubCell"/>
</dbReference>
<sequence>MMDDSSEMIRLQTKKREEDSQAEIMRCHSQYRVCPSGLQFILLVTCALVVFTFTTRFGSHLQLWWLSALEGGIPGAAAMVVQVFALLWLRTTMNYQYRYGGSMKQALLHLYREGGIPRLYAGLVPALIQAPLARFGDTAANNGVQAALRSIEATKDWSTAKVSIICSLVAGLFRILLVPLEVIKTTMQVEGKLGLSSLLRRISQRGLCCLFEGVLATFAAHFCGHYPWFATRNFLTEFWGKSENTSMNILRNASIGLIASLVADTISNPARVIKTYKQTSMEEISYLAAVKQVLAQGGLQGFFTRGLGTKIFCNAIQSMFFNITWELFQEKYKLLRSAT</sequence>
<proteinExistence type="inferred from homology"/>
<comment type="subcellular location">
    <subcellularLocation>
        <location evidence="1">Membrane</location>
        <topology evidence="1">Multi-pass membrane protein</topology>
    </subcellularLocation>
</comment>
<keyword evidence="3 4" id="KW-0472">Membrane</keyword>
<feature type="transmembrane region" description="Helical" evidence="6">
    <location>
        <begin position="63"/>
        <end position="89"/>
    </location>
</feature>
<evidence type="ECO:0000256" key="4">
    <source>
        <dbReference type="PROSITE-ProRule" id="PRU00282"/>
    </source>
</evidence>
<gene>
    <name evidence="7" type="ORF">HPHI1048_LOCUS13441</name>
</gene>
<protein>
    <recommendedName>
        <fullName evidence="8">Mitochondrial carrier protein</fullName>
    </recommendedName>
</protein>
<organism evidence="7">
    <name type="scientific">Hanusia phi</name>
    <dbReference type="NCBI Taxonomy" id="3032"/>
    <lineage>
        <taxon>Eukaryota</taxon>
        <taxon>Cryptophyceae</taxon>
        <taxon>Pyrenomonadales</taxon>
        <taxon>Geminigeraceae</taxon>
        <taxon>Hanusia</taxon>
    </lineage>
</organism>
<dbReference type="SUPFAM" id="SSF103506">
    <property type="entry name" value="Mitochondrial carrier"/>
    <property type="match status" value="1"/>
</dbReference>